<accession>A0ABT9PE97</accession>
<proteinExistence type="predicted"/>
<gene>
    <name evidence="1" type="ORF">J2S57_006786</name>
</gene>
<name>A0ABT9PE97_9ACTN</name>
<dbReference type="Proteomes" id="UP001235712">
    <property type="component" value="Unassembled WGS sequence"/>
</dbReference>
<sequence length="290" mass="30312">MYTLSSPTVLATDAAAHPGAVQVLRALSSAFRISQDGAYALAQAWHDRDEDATGVAWGMVELLDLNSPTMPETLRIAGAAAAQDGNGLDANQIAGGRFGTASQVAALVAAEATVWPDTPVATVPAAGPVPASAAVAAASVAAYWASPDLDLEHVRTLRAPFNTVALGRSELFEGGHSVYGPRSAAVSELVERVRGLEVTPEQLAAVTWPAGVWSRAMHEAAWACLREGRLRFQMRAVLDVTLEFVIAYPGLTPAGVRCCLPALHAMAVHRLVGDVLDEKSLGELALAEFG</sequence>
<keyword evidence="2" id="KW-1185">Reference proteome</keyword>
<protein>
    <submittedName>
        <fullName evidence="1">Uncharacterized protein</fullName>
    </submittedName>
</protein>
<organism evidence="1 2">
    <name type="scientific">Kineosporia succinea</name>
    <dbReference type="NCBI Taxonomy" id="84632"/>
    <lineage>
        <taxon>Bacteria</taxon>
        <taxon>Bacillati</taxon>
        <taxon>Actinomycetota</taxon>
        <taxon>Actinomycetes</taxon>
        <taxon>Kineosporiales</taxon>
        <taxon>Kineosporiaceae</taxon>
        <taxon>Kineosporia</taxon>
    </lineage>
</organism>
<reference evidence="1 2" key="1">
    <citation type="submission" date="2023-07" db="EMBL/GenBank/DDBJ databases">
        <title>Sequencing the genomes of 1000 actinobacteria strains.</title>
        <authorList>
            <person name="Klenk H.-P."/>
        </authorList>
    </citation>
    <scope>NUCLEOTIDE SEQUENCE [LARGE SCALE GENOMIC DNA]</scope>
    <source>
        <strain evidence="1 2">DSM 44388</strain>
    </source>
</reference>
<evidence type="ECO:0000313" key="2">
    <source>
        <dbReference type="Proteomes" id="UP001235712"/>
    </source>
</evidence>
<dbReference type="RefSeq" id="WP_307250426.1">
    <property type="nucleotide sequence ID" value="NZ_JAUSQZ010000001.1"/>
</dbReference>
<comment type="caution">
    <text evidence="1">The sequence shown here is derived from an EMBL/GenBank/DDBJ whole genome shotgun (WGS) entry which is preliminary data.</text>
</comment>
<dbReference type="EMBL" id="JAUSQZ010000001">
    <property type="protein sequence ID" value="MDP9831037.1"/>
    <property type="molecule type" value="Genomic_DNA"/>
</dbReference>
<evidence type="ECO:0000313" key="1">
    <source>
        <dbReference type="EMBL" id="MDP9831037.1"/>
    </source>
</evidence>